<dbReference type="RefSeq" id="WP_307485282.1">
    <property type="nucleotide sequence ID" value="NZ_JAUSUF010000004.1"/>
</dbReference>
<evidence type="ECO:0000256" key="1">
    <source>
        <dbReference type="SAM" id="Phobius"/>
    </source>
</evidence>
<organism evidence="2 3">
    <name type="scientific">Eubacterium multiforme</name>
    <dbReference type="NCBI Taxonomy" id="83339"/>
    <lineage>
        <taxon>Bacteria</taxon>
        <taxon>Bacillati</taxon>
        <taxon>Bacillota</taxon>
        <taxon>Clostridia</taxon>
        <taxon>Eubacteriales</taxon>
        <taxon>Eubacteriaceae</taxon>
        <taxon>Eubacterium</taxon>
    </lineage>
</organism>
<name>A0ABT9UTE0_9FIRM</name>
<dbReference type="Proteomes" id="UP001228504">
    <property type="component" value="Unassembled WGS sequence"/>
</dbReference>
<keyword evidence="1" id="KW-0812">Transmembrane</keyword>
<dbReference type="PANTHER" id="PTHR35531">
    <property type="entry name" value="INNER MEMBRANE PROTEIN YBCI-RELATED"/>
    <property type="match status" value="1"/>
</dbReference>
<dbReference type="PANTHER" id="PTHR35531:SF1">
    <property type="entry name" value="INNER MEMBRANE PROTEIN YBCI-RELATED"/>
    <property type="match status" value="1"/>
</dbReference>
<keyword evidence="1" id="KW-0472">Membrane</keyword>
<proteinExistence type="predicted"/>
<accession>A0ABT9UTE0</accession>
<dbReference type="EMBL" id="JAUSUF010000004">
    <property type="protein sequence ID" value="MDQ0149608.1"/>
    <property type="molecule type" value="Genomic_DNA"/>
</dbReference>
<sequence>MVYKTHLTTSLCIAIPILYFTNELSYITLAGVSLGAVLPDIDEDKSFIERRIPIIPTIINSIFGHRGITHSLLAVVCVFLIALITKKPFMFGLFIGYLLHIVEDNFSVSGIRWLLPFKKKQFKIPISYLTYKTGELKEWLIFIVTSIILGFEIYHINIYKLFR</sequence>
<evidence type="ECO:0000313" key="3">
    <source>
        <dbReference type="Proteomes" id="UP001228504"/>
    </source>
</evidence>
<keyword evidence="3" id="KW-1185">Reference proteome</keyword>
<feature type="transmembrane region" description="Helical" evidence="1">
    <location>
        <begin position="91"/>
        <end position="115"/>
    </location>
</feature>
<evidence type="ECO:0000313" key="2">
    <source>
        <dbReference type="EMBL" id="MDQ0149608.1"/>
    </source>
</evidence>
<reference evidence="2 3" key="1">
    <citation type="submission" date="2023-07" db="EMBL/GenBank/DDBJ databases">
        <title>Genomic Encyclopedia of Type Strains, Phase IV (KMG-IV): sequencing the most valuable type-strain genomes for metagenomic binning, comparative biology and taxonomic classification.</title>
        <authorList>
            <person name="Goeker M."/>
        </authorList>
    </citation>
    <scope>NUCLEOTIDE SEQUENCE [LARGE SCALE GENOMIC DNA]</scope>
    <source>
        <strain evidence="2 3">DSM 20694</strain>
    </source>
</reference>
<comment type="caution">
    <text evidence="2">The sequence shown here is derived from an EMBL/GenBank/DDBJ whole genome shotgun (WGS) entry which is preliminary data.</text>
</comment>
<keyword evidence="1" id="KW-1133">Transmembrane helix</keyword>
<gene>
    <name evidence="2" type="ORF">J2S18_001539</name>
</gene>
<dbReference type="InterPro" id="IPR007404">
    <property type="entry name" value="YdjM-like"/>
</dbReference>
<feature type="transmembrane region" description="Helical" evidence="1">
    <location>
        <begin position="136"/>
        <end position="156"/>
    </location>
</feature>
<protein>
    <submittedName>
        <fullName evidence="2">Inner membrane protein</fullName>
    </submittedName>
</protein>
<dbReference type="Pfam" id="PF04307">
    <property type="entry name" value="YdjM"/>
    <property type="match status" value="1"/>
</dbReference>
<feature type="transmembrane region" description="Helical" evidence="1">
    <location>
        <begin position="67"/>
        <end position="85"/>
    </location>
</feature>